<dbReference type="InterPro" id="IPR001611">
    <property type="entry name" value="Leu-rich_rpt"/>
</dbReference>
<dbReference type="InterPro" id="IPR024788">
    <property type="entry name" value="Malectin-like_Carb-bd_dom"/>
</dbReference>
<comment type="subcellular location">
    <subcellularLocation>
        <location evidence="1">Membrane</location>
        <topology evidence="1">Single-pass membrane protein</topology>
    </subcellularLocation>
</comment>
<evidence type="ECO:0000313" key="10">
    <source>
        <dbReference type="EMBL" id="KAL1558081.1"/>
    </source>
</evidence>
<reference evidence="10 11" key="1">
    <citation type="submission" date="2024-06" db="EMBL/GenBank/DDBJ databases">
        <title>A chromosome level genome sequence of Diviner's sage (Salvia divinorum).</title>
        <authorList>
            <person name="Ford S.A."/>
            <person name="Ro D.-K."/>
            <person name="Ness R.W."/>
            <person name="Phillips M.A."/>
        </authorList>
    </citation>
    <scope>NUCLEOTIDE SEQUENCE [LARGE SCALE GENOMIC DNA]</scope>
    <source>
        <strain evidence="10">SAF-2024a</strain>
        <tissue evidence="10">Leaf</tissue>
    </source>
</reference>
<feature type="domain" description="Malectin-like" evidence="9">
    <location>
        <begin position="28"/>
        <end position="345"/>
    </location>
</feature>
<dbReference type="Gene3D" id="3.80.10.10">
    <property type="entry name" value="Ribonuclease Inhibitor"/>
    <property type="match status" value="1"/>
</dbReference>
<evidence type="ECO:0000256" key="1">
    <source>
        <dbReference type="ARBA" id="ARBA00004167"/>
    </source>
</evidence>
<evidence type="ECO:0000256" key="6">
    <source>
        <dbReference type="ARBA" id="ARBA00022989"/>
    </source>
</evidence>
<accession>A0ABD1HNS8</accession>
<feature type="signal peptide" evidence="8">
    <location>
        <begin position="1"/>
        <end position="22"/>
    </location>
</feature>
<sequence length="526" mass="58201">MATNRFFPYILVSLCSLSLLSADVFVSIDCGATASYTDELGVVWTGDSSYVSSGESRSVPSSNSFSPVMDTMRVFTTRKKSCYNINTDVAKGRVLVRAHFFYGNYDGKDSPPSFDLSFDGNHWATVVTSSTDNFYYEVIYVTKKDSISICVAQTTIGQFPFISAIAVRSLELSSYDNIDYNHPLYMSRRVAFGANTTIRWPEDPYDRYWSPNVYENDTIRVPNSAPLGESIFLEDRPPPAALKNAITAITPSSSIDLYMRFPFTQAPVYVNWYFSEVRLLQRNEIRAFRVFKDNLPYSPTILPPYGNCTQFSVSNLLASSNNTFSIVPTNFSTLPPLINAMEVFYIGDALTDGTNTKDVKGLASLQTAFSVLKSWSGDPCLPSPFSWDWIVCNTNLVPRVTTLSLVGYGLSGSLPDFSSMDALRKIDLSNNSLRGPIPEFFGTLPNLEILNLANNMFTGAIPRSLSRKSGLIITVDGNPGLCTTCSSSSPTAFSTSSAERKQKNVLETLFSVIISSIIILKSWERV</sequence>
<keyword evidence="6" id="KW-1133">Transmembrane helix</keyword>
<keyword evidence="2" id="KW-0433">Leucine-rich repeat</keyword>
<dbReference type="InterPro" id="IPR032675">
    <property type="entry name" value="LRR_dom_sf"/>
</dbReference>
<dbReference type="GO" id="GO:0016020">
    <property type="term" value="C:membrane"/>
    <property type="evidence" value="ECO:0007669"/>
    <property type="project" value="UniProtKB-SubCell"/>
</dbReference>
<evidence type="ECO:0000256" key="2">
    <source>
        <dbReference type="ARBA" id="ARBA00022614"/>
    </source>
</evidence>
<evidence type="ECO:0000256" key="3">
    <source>
        <dbReference type="ARBA" id="ARBA00022692"/>
    </source>
</evidence>
<evidence type="ECO:0000256" key="5">
    <source>
        <dbReference type="ARBA" id="ARBA00022737"/>
    </source>
</evidence>
<protein>
    <submittedName>
        <fullName evidence="10">LRR receptor-like serine/threonine-protein kinase</fullName>
    </submittedName>
</protein>
<evidence type="ECO:0000259" key="9">
    <source>
        <dbReference type="Pfam" id="PF12819"/>
    </source>
</evidence>
<dbReference type="SUPFAM" id="SSF52058">
    <property type="entry name" value="L domain-like"/>
    <property type="match status" value="1"/>
</dbReference>
<dbReference type="Gene3D" id="2.60.120.430">
    <property type="entry name" value="Galactose-binding lectin"/>
    <property type="match status" value="1"/>
</dbReference>
<keyword evidence="4 8" id="KW-0732">Signal</keyword>
<dbReference type="PANTHER" id="PTHR45631">
    <property type="entry name" value="OS07G0107800 PROTEIN-RELATED"/>
    <property type="match status" value="1"/>
</dbReference>
<name>A0ABD1HNS8_SALDI</name>
<dbReference type="Pfam" id="PF13855">
    <property type="entry name" value="LRR_8"/>
    <property type="match status" value="1"/>
</dbReference>
<dbReference type="Pfam" id="PF12819">
    <property type="entry name" value="Malectin_like"/>
    <property type="match status" value="1"/>
</dbReference>
<comment type="caution">
    <text evidence="10">The sequence shown here is derived from an EMBL/GenBank/DDBJ whole genome shotgun (WGS) entry which is preliminary data.</text>
</comment>
<evidence type="ECO:0000256" key="8">
    <source>
        <dbReference type="SAM" id="SignalP"/>
    </source>
</evidence>
<keyword evidence="5" id="KW-0677">Repeat</keyword>
<evidence type="ECO:0000256" key="4">
    <source>
        <dbReference type="ARBA" id="ARBA00022729"/>
    </source>
</evidence>
<dbReference type="FunFam" id="3.80.10.10:FF:000129">
    <property type="entry name" value="Leucine-rich repeat receptor-like kinase"/>
    <property type="match status" value="1"/>
</dbReference>
<organism evidence="10 11">
    <name type="scientific">Salvia divinorum</name>
    <name type="common">Maria pastora</name>
    <name type="synonym">Diviner's sage</name>
    <dbReference type="NCBI Taxonomy" id="28513"/>
    <lineage>
        <taxon>Eukaryota</taxon>
        <taxon>Viridiplantae</taxon>
        <taxon>Streptophyta</taxon>
        <taxon>Embryophyta</taxon>
        <taxon>Tracheophyta</taxon>
        <taxon>Spermatophyta</taxon>
        <taxon>Magnoliopsida</taxon>
        <taxon>eudicotyledons</taxon>
        <taxon>Gunneridae</taxon>
        <taxon>Pentapetalae</taxon>
        <taxon>asterids</taxon>
        <taxon>lamiids</taxon>
        <taxon>Lamiales</taxon>
        <taxon>Lamiaceae</taxon>
        <taxon>Nepetoideae</taxon>
        <taxon>Mentheae</taxon>
        <taxon>Salviinae</taxon>
        <taxon>Salvia</taxon>
        <taxon>Salvia subgen. Calosphace</taxon>
    </lineage>
</organism>
<keyword evidence="7" id="KW-0472">Membrane</keyword>
<evidence type="ECO:0000313" key="11">
    <source>
        <dbReference type="Proteomes" id="UP001567538"/>
    </source>
</evidence>
<feature type="chain" id="PRO_5044866112" evidence="8">
    <location>
        <begin position="23"/>
        <end position="526"/>
    </location>
</feature>
<keyword evidence="3" id="KW-0812">Transmembrane</keyword>
<gene>
    <name evidence="10" type="ORF">AAHA92_08590</name>
</gene>
<dbReference type="Proteomes" id="UP001567538">
    <property type="component" value="Unassembled WGS sequence"/>
</dbReference>
<dbReference type="AlphaFoldDB" id="A0ABD1HNS8"/>
<evidence type="ECO:0000256" key="7">
    <source>
        <dbReference type="ARBA" id="ARBA00023136"/>
    </source>
</evidence>
<dbReference type="PANTHER" id="PTHR45631:SF44">
    <property type="entry name" value="CARBOHYDRATE-BINDING PROTEIN OF THE ER PROTEIN"/>
    <property type="match status" value="1"/>
</dbReference>
<keyword evidence="11" id="KW-1185">Reference proteome</keyword>
<proteinExistence type="predicted"/>
<dbReference type="EMBL" id="JBEAFC010000004">
    <property type="protein sequence ID" value="KAL1558081.1"/>
    <property type="molecule type" value="Genomic_DNA"/>
</dbReference>